<feature type="coiled-coil region" evidence="1">
    <location>
        <begin position="602"/>
        <end position="749"/>
    </location>
</feature>
<proteinExistence type="predicted"/>
<feature type="compositionally biased region" description="Basic and acidic residues" evidence="2">
    <location>
        <begin position="1"/>
        <end position="13"/>
    </location>
</feature>
<dbReference type="AlphaFoldDB" id="A0A8I6RAU7"/>
<reference evidence="3" key="1">
    <citation type="submission" date="2022-01" db="UniProtKB">
        <authorList>
            <consortium name="EnsemblMetazoa"/>
        </authorList>
    </citation>
    <scope>IDENTIFICATION</scope>
</reference>
<dbReference type="SUPFAM" id="SSF47789">
    <property type="entry name" value="C-terminal domain of RNA polymerase alpha subunit"/>
    <property type="match status" value="1"/>
</dbReference>
<accession>A0A8I6RAU7</accession>
<name>A0A8I6RAU7_CIMLE</name>
<evidence type="ECO:0000256" key="1">
    <source>
        <dbReference type="SAM" id="Coils"/>
    </source>
</evidence>
<dbReference type="RefSeq" id="XP_014242534.1">
    <property type="nucleotide sequence ID" value="XM_014387048.2"/>
</dbReference>
<dbReference type="OrthoDB" id="8195456at2759"/>
<evidence type="ECO:0000313" key="3">
    <source>
        <dbReference type="EnsemblMetazoa" id="XP_014242534.1"/>
    </source>
</evidence>
<dbReference type="Proteomes" id="UP000494040">
    <property type="component" value="Unassembled WGS sequence"/>
</dbReference>
<dbReference type="GeneID" id="106662761"/>
<feature type="coiled-coil region" evidence="1">
    <location>
        <begin position="799"/>
        <end position="849"/>
    </location>
</feature>
<dbReference type="EnsemblMetazoa" id="XM_014387048.2">
    <property type="protein sequence ID" value="XP_014242534.1"/>
    <property type="gene ID" value="LOC106662761"/>
</dbReference>
<organism evidence="3 4">
    <name type="scientific">Cimex lectularius</name>
    <name type="common">Bed bug</name>
    <name type="synonym">Acanthia lectularia</name>
    <dbReference type="NCBI Taxonomy" id="79782"/>
    <lineage>
        <taxon>Eukaryota</taxon>
        <taxon>Metazoa</taxon>
        <taxon>Ecdysozoa</taxon>
        <taxon>Arthropoda</taxon>
        <taxon>Hexapoda</taxon>
        <taxon>Insecta</taxon>
        <taxon>Pterygota</taxon>
        <taxon>Neoptera</taxon>
        <taxon>Paraneoptera</taxon>
        <taxon>Hemiptera</taxon>
        <taxon>Heteroptera</taxon>
        <taxon>Panheteroptera</taxon>
        <taxon>Cimicomorpha</taxon>
        <taxon>Cimicidae</taxon>
        <taxon>Cimex</taxon>
    </lineage>
</organism>
<feature type="region of interest" description="Disordered" evidence="2">
    <location>
        <begin position="48"/>
        <end position="183"/>
    </location>
</feature>
<feature type="region of interest" description="Disordered" evidence="2">
    <location>
        <begin position="1"/>
        <end position="28"/>
    </location>
</feature>
<evidence type="ECO:0000256" key="2">
    <source>
        <dbReference type="SAM" id="MobiDB-lite"/>
    </source>
</evidence>
<sequence length="898" mass="103492">MAFRRRNVEKDPLEDLGSDLSDISDVKPEDLDKILKSADDLDNEIFADKVKSPRNSSSDIYGGRSTIKENYEPSSNYNLKEEEIPPKRGYKSQTEFDKDESTLPSTNKNRGSGDWLGLKDNQGEPSSTKESSNLFKEPLFGEKETLPKERLLARSKTSDSLLNVKKEESKTPKPSKPASARKRVNILDNLFGDSLLKNETKTPGVNSITGLGLSPETHETNEDTNKYTPSLTSARKLDKRKDTTPLGLGFDTDIDWVLGPKSPAIVPTEEKKHEDKLAHSTTLHENLGPKDSSIISPAVLPDNSIRFNEREVSKSQVMTKGRSGLLEVPEWLGGMQKEEAPQMSLSEKQSDNDTKQEIPEVDNVINQLGNIKVQLGAAMARHNQNLQNYMQVLVNEARRMSCAEQLIGPNRPPVSKVASNDEVTMKEDVEMEDSKKQLEISQKKDDGYLETIRFQEDRIHDLEVKIARMDSQIEQLNMKIESSETLKNLEIDNLKQAHELEVESLMKRLERGKTTYEEIINELEEKIIKMKSREDEIEKMNKERIETLQAERLEELEKIKEYHKMALEHTLYSTQPNITGIQFSKQLRPVDDIELSDREATLLEKEKQVEILKADLAFQKKQLDEAIEREKVMREEREREMRRVLLEVQFKEEMNNKDFERRKQQLDTQEKQIQQMRTEALKEQTEIAKEKLTLAAERARMDAALKMERPNEDGPLLQPLDLMKARMEMEAALDAVREAREMADEERRRHVEMRKVAEEITWEQKNKDQQLEMRERHINTVLKDAEMTKEEGIDSLRKAEALRKAVDEKEKELRTIIIEIDTKEKGLAKERLEIAKERLELEKQQSLLEAFLPTLHPSEELKVTPLKIDDGRGYIDPKELIMRLRAEKDLGFLPGQKL</sequence>
<feature type="compositionally biased region" description="Basic and acidic residues" evidence="2">
    <location>
        <begin position="216"/>
        <end position="225"/>
    </location>
</feature>
<keyword evidence="4" id="KW-1185">Reference proteome</keyword>
<protein>
    <submittedName>
        <fullName evidence="3">Uncharacterized protein</fullName>
    </submittedName>
</protein>
<feature type="compositionally biased region" description="Basic and acidic residues" evidence="2">
    <location>
        <begin position="139"/>
        <end position="152"/>
    </location>
</feature>
<keyword evidence="1" id="KW-0175">Coiled coil</keyword>
<feature type="region of interest" description="Disordered" evidence="2">
    <location>
        <begin position="206"/>
        <end position="229"/>
    </location>
</feature>
<dbReference type="KEGG" id="clec:106662761"/>
<feature type="coiled-coil region" evidence="1">
    <location>
        <begin position="452"/>
        <end position="565"/>
    </location>
</feature>
<evidence type="ECO:0000313" key="4">
    <source>
        <dbReference type="Proteomes" id="UP000494040"/>
    </source>
</evidence>
<feature type="compositionally biased region" description="Polar residues" evidence="2">
    <location>
        <begin position="123"/>
        <end position="134"/>
    </location>
</feature>